<proteinExistence type="predicted"/>
<dbReference type="EMBL" id="JARKIE010000012">
    <property type="protein sequence ID" value="KAJ7703731.1"/>
    <property type="molecule type" value="Genomic_DNA"/>
</dbReference>
<accession>A0AAD7GRL4</accession>
<protein>
    <submittedName>
        <fullName evidence="2">Uncharacterized protein</fullName>
    </submittedName>
</protein>
<dbReference type="AlphaFoldDB" id="A0AAD7GRL4"/>
<evidence type="ECO:0000313" key="3">
    <source>
        <dbReference type="Proteomes" id="UP001221757"/>
    </source>
</evidence>
<feature type="compositionally biased region" description="Basic and acidic residues" evidence="1">
    <location>
        <begin position="371"/>
        <end position="382"/>
    </location>
</feature>
<comment type="caution">
    <text evidence="2">The sequence shown here is derived from an EMBL/GenBank/DDBJ whole genome shotgun (WGS) entry which is preliminary data.</text>
</comment>
<gene>
    <name evidence="2" type="ORF">B0H17DRAFT_1127333</name>
</gene>
<dbReference type="Proteomes" id="UP001221757">
    <property type="component" value="Unassembled WGS sequence"/>
</dbReference>
<reference evidence="2" key="1">
    <citation type="submission" date="2023-03" db="EMBL/GenBank/DDBJ databases">
        <title>Massive genome expansion in bonnet fungi (Mycena s.s.) driven by repeated elements and novel gene families across ecological guilds.</title>
        <authorList>
            <consortium name="Lawrence Berkeley National Laboratory"/>
            <person name="Harder C.B."/>
            <person name="Miyauchi S."/>
            <person name="Viragh M."/>
            <person name="Kuo A."/>
            <person name="Thoen E."/>
            <person name="Andreopoulos B."/>
            <person name="Lu D."/>
            <person name="Skrede I."/>
            <person name="Drula E."/>
            <person name="Henrissat B."/>
            <person name="Morin E."/>
            <person name="Kohler A."/>
            <person name="Barry K."/>
            <person name="LaButti K."/>
            <person name="Morin E."/>
            <person name="Salamov A."/>
            <person name="Lipzen A."/>
            <person name="Mereny Z."/>
            <person name="Hegedus B."/>
            <person name="Baldrian P."/>
            <person name="Stursova M."/>
            <person name="Weitz H."/>
            <person name="Taylor A."/>
            <person name="Grigoriev I.V."/>
            <person name="Nagy L.G."/>
            <person name="Martin F."/>
            <person name="Kauserud H."/>
        </authorList>
    </citation>
    <scope>NUCLEOTIDE SEQUENCE</scope>
    <source>
        <strain evidence="2">CBHHK067</strain>
    </source>
</reference>
<evidence type="ECO:0000313" key="2">
    <source>
        <dbReference type="EMBL" id="KAJ7703731.1"/>
    </source>
</evidence>
<feature type="region of interest" description="Disordered" evidence="1">
    <location>
        <begin position="345"/>
        <end position="439"/>
    </location>
</feature>
<evidence type="ECO:0000256" key="1">
    <source>
        <dbReference type="SAM" id="MobiDB-lite"/>
    </source>
</evidence>
<feature type="compositionally biased region" description="Acidic residues" evidence="1">
    <location>
        <begin position="417"/>
        <end position="432"/>
    </location>
</feature>
<sequence length="439" mass="47626">MSDLSVSGSEKEDQGAQIPCTFVIPNQTAGTPELREIAKYKASNPGRKGKKGHSSIKGDDTLGYHTKIITLGKSFGVMVDPWIQTIVFSKNIAPPLATPAQIFKTESDLYNQYLTAALYAHIDEKFHELVDTAVYTDFAHNFLHHLNAQRSSAIHSIKECLPLILLSEKVVPNLEPATIRDLILHPGDDPKTQKCSKFPSILYDGLRQVPANLFMNRVPALALRAVLWGKESVNDKRTRKPASSVVGHMWKIKKVTEGSVALACTAVITHLAGHIRAILEDAALLGETGILRRDRHCIQDFLPSAFHAISTSPQDDGFGAVERTGNVAEVDSDEEMAEALAGLDIEHIPEDDMNPISIFNSESDDAPAEEPAPRPRRPDGARDPAPSVPTTDEDEVDGIPAPVGRGVCPHRVISPIEQEEESDLTASSDEEVAPAAVGG</sequence>
<name>A0AAD7GRL4_MYCRO</name>
<keyword evidence="3" id="KW-1185">Reference proteome</keyword>
<organism evidence="2 3">
    <name type="scientific">Mycena rosella</name>
    <name type="common">Pink bonnet</name>
    <name type="synonym">Agaricus rosellus</name>
    <dbReference type="NCBI Taxonomy" id="1033263"/>
    <lineage>
        <taxon>Eukaryota</taxon>
        <taxon>Fungi</taxon>
        <taxon>Dikarya</taxon>
        <taxon>Basidiomycota</taxon>
        <taxon>Agaricomycotina</taxon>
        <taxon>Agaricomycetes</taxon>
        <taxon>Agaricomycetidae</taxon>
        <taxon>Agaricales</taxon>
        <taxon>Marasmiineae</taxon>
        <taxon>Mycenaceae</taxon>
        <taxon>Mycena</taxon>
    </lineage>
</organism>